<accession>A0A8J7V209</accession>
<dbReference type="EMBL" id="JAGMWN010000002">
    <property type="protein sequence ID" value="MBP5856377.1"/>
    <property type="molecule type" value="Genomic_DNA"/>
</dbReference>
<dbReference type="Proteomes" id="UP000672602">
    <property type="component" value="Unassembled WGS sequence"/>
</dbReference>
<protein>
    <recommendedName>
        <fullName evidence="3">DUF1127 domain-containing protein</fullName>
    </recommendedName>
</protein>
<gene>
    <name evidence="1" type="ORF">KAJ83_05120</name>
</gene>
<keyword evidence="2" id="KW-1185">Reference proteome</keyword>
<sequence length="79" mass="9426">MTCTMTACAEKTEERRPTGRLHLAAKRLIDGTREAVRQHRIRRDLARLPSHLRRDIGVEELPEDIHRREIEALRLWFDR</sequence>
<organism evidence="1 2">
    <name type="scientific">Marivibrio halodurans</name>
    <dbReference type="NCBI Taxonomy" id="2039722"/>
    <lineage>
        <taxon>Bacteria</taxon>
        <taxon>Pseudomonadati</taxon>
        <taxon>Pseudomonadota</taxon>
        <taxon>Alphaproteobacteria</taxon>
        <taxon>Rhodospirillales</taxon>
        <taxon>Rhodospirillaceae</taxon>
        <taxon>Marivibrio</taxon>
    </lineage>
</organism>
<reference evidence="1" key="1">
    <citation type="submission" date="2021-04" db="EMBL/GenBank/DDBJ databases">
        <authorList>
            <person name="Zhang D.-C."/>
        </authorList>
    </citation>
    <scope>NUCLEOTIDE SEQUENCE</scope>
    <source>
        <strain evidence="1">CGMCC 1.15697</strain>
    </source>
</reference>
<proteinExistence type="predicted"/>
<evidence type="ECO:0000313" key="2">
    <source>
        <dbReference type="Proteomes" id="UP000672602"/>
    </source>
</evidence>
<evidence type="ECO:0008006" key="3">
    <source>
        <dbReference type="Google" id="ProtNLM"/>
    </source>
</evidence>
<dbReference type="RefSeq" id="WP_210680957.1">
    <property type="nucleotide sequence ID" value="NZ_JAGMWN010000002.1"/>
</dbReference>
<evidence type="ECO:0000313" key="1">
    <source>
        <dbReference type="EMBL" id="MBP5856377.1"/>
    </source>
</evidence>
<dbReference type="AlphaFoldDB" id="A0A8J7V209"/>
<comment type="caution">
    <text evidence="1">The sequence shown here is derived from an EMBL/GenBank/DDBJ whole genome shotgun (WGS) entry which is preliminary data.</text>
</comment>
<name>A0A8J7V209_9PROT</name>